<dbReference type="EMBL" id="CABVPX010000007">
    <property type="protein sequence ID" value="VWB50949.1"/>
    <property type="molecule type" value="Genomic_DNA"/>
</dbReference>
<evidence type="ECO:0000313" key="2">
    <source>
        <dbReference type="Proteomes" id="UP000494172"/>
    </source>
</evidence>
<gene>
    <name evidence="1" type="ORF">BAR24066_02320</name>
</gene>
<name>A0A9Q9SHX2_9BURK</name>
<accession>A0A9Q9SHX2</accession>
<sequence>MKRFRLADRADLAVFYEADAACFRAAGREDMLQLVSKDVFVSHYSGCPSIGFVCDGNAIGGIILDRDHAHLAVLPDYHGRWAILWKPALEWLFRMTPEAWGIVEADNRVCLEFMTRNGWTGVPASDGRIVFRITPRTSRRP</sequence>
<dbReference type="SUPFAM" id="SSF55729">
    <property type="entry name" value="Acyl-CoA N-acyltransferases (Nat)"/>
    <property type="match status" value="1"/>
</dbReference>
<dbReference type="InterPro" id="IPR016181">
    <property type="entry name" value="Acyl_CoA_acyltransferase"/>
</dbReference>
<reference evidence="1 2" key="1">
    <citation type="submission" date="2019-09" db="EMBL/GenBank/DDBJ databases">
        <authorList>
            <person name="Depoorter E."/>
        </authorList>
    </citation>
    <scope>NUCLEOTIDE SEQUENCE [LARGE SCALE GENOMIC DNA]</scope>
    <source>
        <strain evidence="1">LMG 24066</strain>
    </source>
</reference>
<dbReference type="AlphaFoldDB" id="A0A9Q9SHX2"/>
<evidence type="ECO:0000313" key="1">
    <source>
        <dbReference type="EMBL" id="VWB50949.1"/>
    </source>
</evidence>
<dbReference type="Proteomes" id="UP000494172">
    <property type="component" value="Unassembled WGS sequence"/>
</dbReference>
<organism evidence="1 2">
    <name type="scientific">Burkholderia arboris</name>
    <dbReference type="NCBI Taxonomy" id="488730"/>
    <lineage>
        <taxon>Bacteria</taxon>
        <taxon>Pseudomonadati</taxon>
        <taxon>Pseudomonadota</taxon>
        <taxon>Betaproteobacteria</taxon>
        <taxon>Burkholderiales</taxon>
        <taxon>Burkholderiaceae</taxon>
        <taxon>Burkholderia</taxon>
        <taxon>Burkholderia cepacia complex</taxon>
    </lineage>
</organism>
<proteinExistence type="predicted"/>
<dbReference type="RefSeq" id="WP_059241478.1">
    <property type="nucleotide sequence ID" value="NZ_CABVPX010000007.1"/>
</dbReference>
<comment type="caution">
    <text evidence="1">The sequence shown here is derived from an EMBL/GenBank/DDBJ whole genome shotgun (WGS) entry which is preliminary data.</text>
</comment>
<protein>
    <submittedName>
        <fullName evidence="1">Uncharacterized protein</fullName>
    </submittedName>
</protein>